<reference evidence="1" key="1">
    <citation type="submission" date="2024-02" db="EMBL/GenBank/DDBJ databases">
        <authorList>
            <consortium name="ELIXIR-Norway"/>
            <consortium name="Elixir Norway"/>
        </authorList>
    </citation>
    <scope>NUCLEOTIDE SEQUENCE</scope>
</reference>
<accession>A0ABP0V078</accession>
<keyword evidence="2" id="KW-1185">Reference proteome</keyword>
<name>A0ABP0V078_9BRYO</name>
<proteinExistence type="predicted"/>
<dbReference type="InterPro" id="IPR034553">
    <property type="entry name" value="TOM5_viridi"/>
</dbReference>
<dbReference type="EMBL" id="OZ019900">
    <property type="protein sequence ID" value="CAK9234256.1"/>
    <property type="molecule type" value="Genomic_DNA"/>
</dbReference>
<dbReference type="PANTHER" id="PTHR37251:SF1">
    <property type="entry name" value="MITOCHONDRIAL IMPORT RECEPTOR SUBUNIT TOM5 HOMOLOG"/>
    <property type="match status" value="1"/>
</dbReference>
<evidence type="ECO:0000313" key="2">
    <source>
        <dbReference type="Proteomes" id="UP001497512"/>
    </source>
</evidence>
<evidence type="ECO:0008006" key="3">
    <source>
        <dbReference type="Google" id="ProtNLM"/>
    </source>
</evidence>
<dbReference type="Proteomes" id="UP001497512">
    <property type="component" value="Chromosome 8"/>
</dbReference>
<organism evidence="1 2">
    <name type="scientific">Sphagnum troendelagicum</name>
    <dbReference type="NCBI Taxonomy" id="128251"/>
    <lineage>
        <taxon>Eukaryota</taxon>
        <taxon>Viridiplantae</taxon>
        <taxon>Streptophyta</taxon>
        <taxon>Embryophyta</taxon>
        <taxon>Bryophyta</taxon>
        <taxon>Sphagnophytina</taxon>
        <taxon>Sphagnopsida</taxon>
        <taxon>Sphagnales</taxon>
        <taxon>Sphagnaceae</taxon>
        <taxon>Sphagnum</taxon>
    </lineage>
</organism>
<gene>
    <name evidence="1" type="ORF">CSSPTR1EN2_LOCUS22126</name>
</gene>
<sequence length="53" mass="6029">MAKQTAFQKFKSRWAAEIKDEEKLAAHLRLLRATAIFAGSVFLMRNFGDLMAV</sequence>
<protein>
    <recommendedName>
        <fullName evidence="3">Mitochondrial import receptor subunit TOM5</fullName>
    </recommendedName>
</protein>
<dbReference type="PANTHER" id="PTHR37251">
    <property type="entry name" value="MITOCHONDRIAL IMPORT RECEPTOR SUBUNIT TOM5 HOMOLOG"/>
    <property type="match status" value="1"/>
</dbReference>
<evidence type="ECO:0000313" key="1">
    <source>
        <dbReference type="EMBL" id="CAK9234256.1"/>
    </source>
</evidence>